<name>A0A1S9IA36_9CLOT</name>
<proteinExistence type="predicted"/>
<accession>A0A1S9IA36</accession>
<dbReference type="OrthoDB" id="2885345at2"/>
<dbReference type="RefSeq" id="WP_078054529.1">
    <property type="nucleotide sequence ID" value="NZ_MRAE01000011.1"/>
</dbReference>
<evidence type="ECO:0000313" key="2">
    <source>
        <dbReference type="Proteomes" id="UP000190256"/>
    </source>
</evidence>
<comment type="caution">
    <text evidence="1">The sequence shown here is derived from an EMBL/GenBank/DDBJ whole genome shotgun (WGS) entry which is preliminary data.</text>
</comment>
<evidence type="ECO:0000313" key="1">
    <source>
        <dbReference type="EMBL" id="OOO67082.1"/>
    </source>
</evidence>
<dbReference type="Proteomes" id="UP000190256">
    <property type="component" value="Unassembled WGS sequence"/>
</dbReference>
<sequence>MSNEEKIKYLEDKINLLEWKIQILQDNVCCKSFFNIMLEMDITKEQHSKIVNLILKYADHWEEGKYSRYSFEDEMANINNKFKLNTQAIEIILKDLAEEENDYNYKQLFIKLYGDMPKYKNIFPEIKR</sequence>
<organism evidence="1 2">
    <name type="scientific">Clostridium tepidum</name>
    <dbReference type="NCBI Taxonomy" id="1962263"/>
    <lineage>
        <taxon>Bacteria</taxon>
        <taxon>Bacillati</taxon>
        <taxon>Bacillota</taxon>
        <taxon>Clostridia</taxon>
        <taxon>Eubacteriales</taxon>
        <taxon>Clostridiaceae</taxon>
        <taxon>Clostridium</taxon>
    </lineage>
</organism>
<dbReference type="AlphaFoldDB" id="A0A1S9IA36"/>
<gene>
    <name evidence="1" type="ORF">BS638_06000</name>
</gene>
<evidence type="ECO:0008006" key="3">
    <source>
        <dbReference type="Google" id="ProtNLM"/>
    </source>
</evidence>
<dbReference type="EMBL" id="MRAE01000011">
    <property type="protein sequence ID" value="OOO67082.1"/>
    <property type="molecule type" value="Genomic_DNA"/>
</dbReference>
<reference evidence="1 2" key="1">
    <citation type="submission" date="2016-12" db="EMBL/GenBank/DDBJ databases">
        <title>Clostridium tepidum sp. nov., a close relative of Clostridium sporogenes and Clostridium botulinum Group I.</title>
        <authorList>
            <person name="Dobritsa A.P."/>
            <person name="Kutumbaka K.K."/>
            <person name="Werner K."/>
            <person name="Wiedmann M."/>
            <person name="Asmus A."/>
            <person name="Samadpour M."/>
        </authorList>
    </citation>
    <scope>NUCLEOTIDE SEQUENCE [LARGE SCALE GENOMIC DNA]</scope>
    <source>
        <strain evidence="1 2">IEH 97212</strain>
    </source>
</reference>
<protein>
    <recommendedName>
        <fullName evidence="3">DUF1878 domain-containing protein</fullName>
    </recommendedName>
</protein>